<name>A0A6B0GWS7_9EURY</name>
<keyword evidence="2" id="KW-1185">Reference proteome</keyword>
<evidence type="ECO:0000313" key="2">
    <source>
        <dbReference type="Proteomes" id="UP000451471"/>
    </source>
</evidence>
<dbReference type="EMBL" id="WSZK01000031">
    <property type="protein sequence ID" value="MWG36208.1"/>
    <property type="molecule type" value="Genomic_DNA"/>
</dbReference>
<reference evidence="1 2" key="1">
    <citation type="submission" date="2019-12" db="EMBL/GenBank/DDBJ databases">
        <title>Halocatena pleomorpha gen. nov. sp. nov., an extremely halophilic archaeon of family Halobacteriaceae isolated from saltpan soil.</title>
        <authorList>
            <person name="Pal Y."/>
            <person name="Verma A."/>
            <person name="Krishnamurthi S."/>
            <person name="Kumar P."/>
        </authorList>
    </citation>
    <scope>NUCLEOTIDE SEQUENCE [LARGE SCALE GENOMIC DNA]</scope>
    <source>
        <strain evidence="1 2">JCM 16495</strain>
    </source>
</reference>
<protein>
    <submittedName>
        <fullName evidence="1">Uncharacterized protein</fullName>
    </submittedName>
</protein>
<sequence length="119" mass="13721">MAESLLSLLATLFFCWTIGHGVSAVWVLRCIGVHNLDEGCPDGWHLNFLGRWPFYPFKAGWYGPEREYVAIRPHWLFPLLCKIDRIPAGRGYGTKHYQRECSWILPPSAIAWVTRHVVP</sequence>
<dbReference type="Proteomes" id="UP000451471">
    <property type="component" value="Unassembled WGS sequence"/>
</dbReference>
<accession>A0A6B0GWS7</accession>
<evidence type="ECO:0000313" key="1">
    <source>
        <dbReference type="EMBL" id="MWG36208.1"/>
    </source>
</evidence>
<gene>
    <name evidence="1" type="ORF">GQS65_17240</name>
</gene>
<dbReference type="AlphaFoldDB" id="A0A6B0GWS7"/>
<dbReference type="RefSeq" id="WP_158205869.1">
    <property type="nucleotide sequence ID" value="NZ_WSZK01000031.1"/>
</dbReference>
<comment type="caution">
    <text evidence="1">The sequence shown here is derived from an EMBL/GenBank/DDBJ whole genome shotgun (WGS) entry which is preliminary data.</text>
</comment>
<organism evidence="1 2">
    <name type="scientific">Halomarina oriensis</name>
    <dbReference type="NCBI Taxonomy" id="671145"/>
    <lineage>
        <taxon>Archaea</taxon>
        <taxon>Methanobacteriati</taxon>
        <taxon>Methanobacteriota</taxon>
        <taxon>Stenosarchaea group</taxon>
        <taxon>Halobacteria</taxon>
        <taxon>Halobacteriales</taxon>
        <taxon>Natronomonadaceae</taxon>
        <taxon>Halomarina</taxon>
    </lineage>
</organism>
<proteinExistence type="predicted"/>